<evidence type="ECO:0000256" key="3">
    <source>
        <dbReference type="ARBA" id="ARBA00022679"/>
    </source>
</evidence>
<organism evidence="7 8">
    <name type="scientific">Rhypophila decipiens</name>
    <dbReference type="NCBI Taxonomy" id="261697"/>
    <lineage>
        <taxon>Eukaryota</taxon>
        <taxon>Fungi</taxon>
        <taxon>Dikarya</taxon>
        <taxon>Ascomycota</taxon>
        <taxon>Pezizomycotina</taxon>
        <taxon>Sordariomycetes</taxon>
        <taxon>Sordariomycetidae</taxon>
        <taxon>Sordariales</taxon>
        <taxon>Naviculisporaceae</taxon>
        <taxon>Rhypophila</taxon>
    </lineage>
</organism>
<gene>
    <name evidence="7" type="ORF">QBC37DRAFT_451878</name>
</gene>
<name>A0AAN6XY85_9PEZI</name>
<feature type="region of interest" description="Disordered" evidence="6">
    <location>
        <begin position="689"/>
        <end position="760"/>
    </location>
</feature>
<dbReference type="InterPro" id="IPR029063">
    <property type="entry name" value="SAM-dependent_MTases_sf"/>
</dbReference>
<feature type="region of interest" description="Disordered" evidence="6">
    <location>
        <begin position="328"/>
        <end position="356"/>
    </location>
</feature>
<evidence type="ECO:0000256" key="1">
    <source>
        <dbReference type="ARBA" id="ARBA00011975"/>
    </source>
</evidence>
<dbReference type="GO" id="GO:0032259">
    <property type="term" value="P:methylation"/>
    <property type="evidence" value="ECO:0007669"/>
    <property type="project" value="UniProtKB-KW"/>
</dbReference>
<evidence type="ECO:0000256" key="6">
    <source>
        <dbReference type="SAM" id="MobiDB-lite"/>
    </source>
</evidence>
<keyword evidence="2 5" id="KW-0489">Methyltransferase</keyword>
<dbReference type="InterPro" id="IPR001525">
    <property type="entry name" value="C5_MeTfrase"/>
</dbReference>
<dbReference type="PROSITE" id="PS51679">
    <property type="entry name" value="SAM_MT_C5"/>
    <property type="match status" value="1"/>
</dbReference>
<dbReference type="PANTHER" id="PTHR10629:SF52">
    <property type="entry name" value="DNA (CYTOSINE-5)-METHYLTRANSFERASE 1"/>
    <property type="match status" value="1"/>
</dbReference>
<dbReference type="GO" id="GO:0003886">
    <property type="term" value="F:DNA (cytosine-5-)-methyltransferase activity"/>
    <property type="evidence" value="ECO:0007669"/>
    <property type="project" value="UniProtKB-EC"/>
</dbReference>
<dbReference type="GO" id="GO:0003677">
    <property type="term" value="F:DNA binding"/>
    <property type="evidence" value="ECO:0007669"/>
    <property type="project" value="TreeGrafter"/>
</dbReference>
<dbReference type="PRINTS" id="PR00105">
    <property type="entry name" value="C5METTRFRASE"/>
</dbReference>
<protein>
    <recommendedName>
        <fullName evidence="1">DNA (cytosine-5-)-methyltransferase</fullName>
        <ecNumber evidence="1">2.1.1.37</ecNumber>
    </recommendedName>
</protein>
<dbReference type="EMBL" id="MU858229">
    <property type="protein sequence ID" value="KAK4208781.1"/>
    <property type="molecule type" value="Genomic_DNA"/>
</dbReference>
<dbReference type="AlphaFoldDB" id="A0AAN6XY85"/>
<evidence type="ECO:0000256" key="2">
    <source>
        <dbReference type="ARBA" id="ARBA00022603"/>
    </source>
</evidence>
<reference evidence="7" key="2">
    <citation type="submission" date="2023-05" db="EMBL/GenBank/DDBJ databases">
        <authorList>
            <consortium name="Lawrence Berkeley National Laboratory"/>
            <person name="Steindorff A."/>
            <person name="Hensen N."/>
            <person name="Bonometti L."/>
            <person name="Westerberg I."/>
            <person name="Brannstrom I.O."/>
            <person name="Guillou S."/>
            <person name="Cros-Aarteil S."/>
            <person name="Calhoun S."/>
            <person name="Haridas S."/>
            <person name="Kuo A."/>
            <person name="Mondo S."/>
            <person name="Pangilinan J."/>
            <person name="Riley R."/>
            <person name="Labutti K."/>
            <person name="Andreopoulos B."/>
            <person name="Lipzen A."/>
            <person name="Chen C."/>
            <person name="Yanf M."/>
            <person name="Daum C."/>
            <person name="Ng V."/>
            <person name="Clum A."/>
            <person name="Ohm R."/>
            <person name="Martin F."/>
            <person name="Silar P."/>
            <person name="Natvig D."/>
            <person name="Lalanne C."/>
            <person name="Gautier V."/>
            <person name="Ament-Velasquez S.L."/>
            <person name="Kruys A."/>
            <person name="Hutchinson M.I."/>
            <person name="Powell A.J."/>
            <person name="Barry K."/>
            <person name="Miller A.N."/>
            <person name="Grigoriev I.V."/>
            <person name="Debuchy R."/>
            <person name="Gladieux P."/>
            <person name="Thoren M.H."/>
            <person name="Johannesson H."/>
        </authorList>
    </citation>
    <scope>NUCLEOTIDE SEQUENCE</scope>
    <source>
        <strain evidence="7">PSN293</strain>
    </source>
</reference>
<feature type="compositionally biased region" description="Acidic residues" evidence="6">
    <location>
        <begin position="713"/>
        <end position="722"/>
    </location>
</feature>
<accession>A0AAN6XY85</accession>
<dbReference type="Gene3D" id="3.90.120.10">
    <property type="entry name" value="DNA Methylase, subunit A, domain 2"/>
    <property type="match status" value="1"/>
</dbReference>
<comment type="caution">
    <text evidence="7">The sequence shown here is derived from an EMBL/GenBank/DDBJ whole genome shotgun (WGS) entry which is preliminary data.</text>
</comment>
<keyword evidence="3 5" id="KW-0808">Transferase</keyword>
<evidence type="ECO:0000256" key="4">
    <source>
        <dbReference type="ARBA" id="ARBA00022691"/>
    </source>
</evidence>
<dbReference type="Proteomes" id="UP001301769">
    <property type="component" value="Unassembled WGS sequence"/>
</dbReference>
<dbReference type="GO" id="GO:0044027">
    <property type="term" value="P:negative regulation of gene expression via chromosomal CpG island methylation"/>
    <property type="evidence" value="ECO:0007669"/>
    <property type="project" value="TreeGrafter"/>
</dbReference>
<feature type="compositionally biased region" description="Low complexity" evidence="6">
    <location>
        <begin position="699"/>
        <end position="712"/>
    </location>
</feature>
<dbReference type="SUPFAM" id="SSF53335">
    <property type="entry name" value="S-adenosyl-L-methionine-dependent methyltransferases"/>
    <property type="match status" value="1"/>
</dbReference>
<keyword evidence="4 5" id="KW-0949">S-adenosyl-L-methionine</keyword>
<dbReference type="InterPro" id="IPR050390">
    <property type="entry name" value="C5-Methyltransferase"/>
</dbReference>
<reference evidence="7" key="1">
    <citation type="journal article" date="2023" name="Mol. Phylogenet. Evol.">
        <title>Genome-scale phylogeny and comparative genomics of the fungal order Sordariales.</title>
        <authorList>
            <person name="Hensen N."/>
            <person name="Bonometti L."/>
            <person name="Westerberg I."/>
            <person name="Brannstrom I.O."/>
            <person name="Guillou S."/>
            <person name="Cros-Aarteil S."/>
            <person name="Calhoun S."/>
            <person name="Haridas S."/>
            <person name="Kuo A."/>
            <person name="Mondo S."/>
            <person name="Pangilinan J."/>
            <person name="Riley R."/>
            <person name="LaButti K."/>
            <person name="Andreopoulos B."/>
            <person name="Lipzen A."/>
            <person name="Chen C."/>
            <person name="Yan M."/>
            <person name="Daum C."/>
            <person name="Ng V."/>
            <person name="Clum A."/>
            <person name="Steindorff A."/>
            <person name="Ohm R.A."/>
            <person name="Martin F."/>
            <person name="Silar P."/>
            <person name="Natvig D.O."/>
            <person name="Lalanne C."/>
            <person name="Gautier V."/>
            <person name="Ament-Velasquez S.L."/>
            <person name="Kruys A."/>
            <person name="Hutchinson M.I."/>
            <person name="Powell A.J."/>
            <person name="Barry K."/>
            <person name="Miller A.N."/>
            <person name="Grigoriev I.V."/>
            <person name="Debuchy R."/>
            <person name="Gladieux P."/>
            <person name="Hiltunen Thoren M."/>
            <person name="Johannesson H."/>
        </authorList>
    </citation>
    <scope>NUCLEOTIDE SEQUENCE</scope>
    <source>
        <strain evidence="7">PSN293</strain>
    </source>
</reference>
<dbReference type="EC" id="2.1.1.37" evidence="1"/>
<evidence type="ECO:0000256" key="5">
    <source>
        <dbReference type="PROSITE-ProRule" id="PRU01016"/>
    </source>
</evidence>
<keyword evidence="8" id="KW-1185">Reference proteome</keyword>
<dbReference type="Gene3D" id="3.40.50.150">
    <property type="entry name" value="Vaccinia Virus protein VP39"/>
    <property type="match status" value="1"/>
</dbReference>
<evidence type="ECO:0000313" key="8">
    <source>
        <dbReference type="Proteomes" id="UP001301769"/>
    </source>
</evidence>
<dbReference type="PANTHER" id="PTHR10629">
    <property type="entry name" value="CYTOSINE-SPECIFIC METHYLTRANSFERASE"/>
    <property type="match status" value="1"/>
</dbReference>
<evidence type="ECO:0000313" key="7">
    <source>
        <dbReference type="EMBL" id="KAK4208781.1"/>
    </source>
</evidence>
<feature type="active site" evidence="5">
    <location>
        <position position="429"/>
    </location>
</feature>
<dbReference type="Pfam" id="PF00145">
    <property type="entry name" value="DNA_methylase"/>
    <property type="match status" value="2"/>
</dbReference>
<sequence>MVRRGRKPAALRYHEQGPILIEDDDDNSDDIIIGHHHHHHNRPVRQQQVTTTYIADENDDDDPEVIDLEELIQQEAAENDLFGELAEVIDLTDDLIVVEAADHRQKIGTSSPPVVLRTLPEYKLPGGFVAKPGKVLQIINYYATEDQHDVLYKLHHDFFHAEFLEIVHILQPLFGTGDPPVFRGRLYARAKNVDKKFPRKLNELVHIVNVDLTDPRPWQEQCLVDIPVKLLGPFRELRVTNAGYPEFKYEREEFARYNLNRPGYIHDFGLLVCRHRYIRYYNGQEKMRERRPHEWAVERVPEDEVVEEKYKRASDDLRVEWRGGRWRGGRRRGGSYVPDPRSQRSDTTQLRPGQMYTAGDTFAGGGGASRGMTMAGAFVEFAVDNWDRAVQSLETNFAPETKVYHSDVTDMISNPGVGHVDILHLSPPCQVWSPAHTVPGKNDAMNEAILFSCGGLLEKFKPRMFTLEQTFGILHDRFNDHFSRLMADFVELGYSIRWQVVNLATFGLPQPRKRLIILGAGPGETLPDFPKPTHCLDRHGHHGLKPFVSARKAIAHLDWDWDFGEDHYYLPLRNPKPPWDPDRLMNTITCGGGHNNHHWDGKREFSILEFAALQGFPLEHKFVGSKTDKKKQIGNAFPPKVVKVFYEHLIACLDKIDGIQNRRKGYPPPGVRVHEIDPEPIDVEEYVPGSQRRRRHIGRSGSVSSGTLSGSDVDGELIDVDEYVPVPQRRRRGGQTLERSESASTFSGSGLSVDDPMEID</sequence>
<comment type="similarity">
    <text evidence="5">Belongs to the class I-like SAM-binding methyltransferase superfamily. C5-methyltransferase family.</text>
</comment>
<dbReference type="GO" id="GO:0005634">
    <property type="term" value="C:nucleus"/>
    <property type="evidence" value="ECO:0007669"/>
    <property type="project" value="TreeGrafter"/>
</dbReference>
<proteinExistence type="inferred from homology"/>